<evidence type="ECO:0000256" key="4">
    <source>
        <dbReference type="SAM" id="MobiDB-lite"/>
    </source>
</evidence>
<evidence type="ECO:0000256" key="2">
    <source>
        <dbReference type="ARBA" id="ARBA00022833"/>
    </source>
</evidence>
<dbReference type="SUPFAM" id="SSF57850">
    <property type="entry name" value="RING/U-box"/>
    <property type="match status" value="1"/>
</dbReference>
<dbReference type="PROSITE" id="PS50089">
    <property type="entry name" value="ZF_RING_2"/>
    <property type="match status" value="1"/>
</dbReference>
<feature type="region of interest" description="Disordered" evidence="4">
    <location>
        <begin position="151"/>
        <end position="207"/>
    </location>
</feature>
<dbReference type="Proteomes" id="UP000821853">
    <property type="component" value="Chromosome 2"/>
</dbReference>
<keyword evidence="2" id="KW-0862">Zinc</keyword>
<protein>
    <recommendedName>
        <fullName evidence="5">RING-type domain-containing protein</fullName>
    </recommendedName>
</protein>
<dbReference type="VEuPathDB" id="VectorBase:HLOH_062468"/>
<evidence type="ECO:0000313" key="6">
    <source>
        <dbReference type="EMBL" id="KAH9366360.1"/>
    </source>
</evidence>
<evidence type="ECO:0000313" key="7">
    <source>
        <dbReference type="Proteomes" id="UP000821853"/>
    </source>
</evidence>
<keyword evidence="1 3" id="KW-0863">Zinc-finger</keyword>
<feature type="domain" description="RING-type" evidence="5">
    <location>
        <begin position="34"/>
        <end position="75"/>
    </location>
</feature>
<dbReference type="InterPro" id="IPR013083">
    <property type="entry name" value="Znf_RING/FYVE/PHD"/>
</dbReference>
<reference evidence="6 7" key="1">
    <citation type="journal article" date="2020" name="Cell">
        <title>Large-Scale Comparative Analyses of Tick Genomes Elucidate Their Genetic Diversity and Vector Capacities.</title>
        <authorList>
            <consortium name="Tick Genome and Microbiome Consortium (TIGMIC)"/>
            <person name="Jia N."/>
            <person name="Wang J."/>
            <person name="Shi W."/>
            <person name="Du L."/>
            <person name="Sun Y."/>
            <person name="Zhan W."/>
            <person name="Jiang J.F."/>
            <person name="Wang Q."/>
            <person name="Zhang B."/>
            <person name="Ji P."/>
            <person name="Bell-Sakyi L."/>
            <person name="Cui X.M."/>
            <person name="Yuan T.T."/>
            <person name="Jiang B.G."/>
            <person name="Yang W.F."/>
            <person name="Lam T.T."/>
            <person name="Chang Q.C."/>
            <person name="Ding S.J."/>
            <person name="Wang X.J."/>
            <person name="Zhu J.G."/>
            <person name="Ruan X.D."/>
            <person name="Zhao L."/>
            <person name="Wei J.T."/>
            <person name="Ye R.Z."/>
            <person name="Que T.C."/>
            <person name="Du C.H."/>
            <person name="Zhou Y.H."/>
            <person name="Cheng J.X."/>
            <person name="Dai P.F."/>
            <person name="Guo W.B."/>
            <person name="Han X.H."/>
            <person name="Huang E.J."/>
            <person name="Li L.F."/>
            <person name="Wei W."/>
            <person name="Gao Y.C."/>
            <person name="Liu J.Z."/>
            <person name="Shao H.Z."/>
            <person name="Wang X."/>
            <person name="Wang C.C."/>
            <person name="Yang T.C."/>
            <person name="Huo Q.B."/>
            <person name="Li W."/>
            <person name="Chen H.Y."/>
            <person name="Chen S.E."/>
            <person name="Zhou L.G."/>
            <person name="Ni X.B."/>
            <person name="Tian J.H."/>
            <person name="Sheng Y."/>
            <person name="Liu T."/>
            <person name="Pan Y.S."/>
            <person name="Xia L.Y."/>
            <person name="Li J."/>
            <person name="Zhao F."/>
            <person name="Cao W.C."/>
        </authorList>
    </citation>
    <scope>NUCLEOTIDE SEQUENCE [LARGE SCALE GENOMIC DNA]</scope>
    <source>
        <strain evidence="6">HaeL-2018</strain>
    </source>
</reference>
<evidence type="ECO:0000259" key="5">
    <source>
        <dbReference type="PROSITE" id="PS50089"/>
    </source>
</evidence>
<dbReference type="AlphaFoldDB" id="A0A9J6FVH7"/>
<proteinExistence type="predicted"/>
<keyword evidence="7" id="KW-1185">Reference proteome</keyword>
<name>A0A9J6FVH7_HAELO</name>
<evidence type="ECO:0000256" key="3">
    <source>
        <dbReference type="PROSITE-ProRule" id="PRU00175"/>
    </source>
</evidence>
<organism evidence="6 7">
    <name type="scientific">Haemaphysalis longicornis</name>
    <name type="common">Bush tick</name>
    <dbReference type="NCBI Taxonomy" id="44386"/>
    <lineage>
        <taxon>Eukaryota</taxon>
        <taxon>Metazoa</taxon>
        <taxon>Ecdysozoa</taxon>
        <taxon>Arthropoda</taxon>
        <taxon>Chelicerata</taxon>
        <taxon>Arachnida</taxon>
        <taxon>Acari</taxon>
        <taxon>Parasitiformes</taxon>
        <taxon>Ixodida</taxon>
        <taxon>Ixodoidea</taxon>
        <taxon>Ixodidae</taxon>
        <taxon>Haemaphysalinae</taxon>
        <taxon>Haemaphysalis</taxon>
    </lineage>
</organism>
<evidence type="ECO:0000256" key="1">
    <source>
        <dbReference type="ARBA" id="ARBA00022771"/>
    </source>
</evidence>
<accession>A0A9J6FVH7</accession>
<gene>
    <name evidence="6" type="ORF">HPB48_006190</name>
</gene>
<dbReference type="InterPro" id="IPR001841">
    <property type="entry name" value="Znf_RING"/>
</dbReference>
<sequence>MATSFQPKRYLLRRFDAAFNSRHVECLPATVPVCSFCRALPSEHYTLSCEHVYCGACFEDVVKTRPFSLRCPIDDKSMRNRKGRTEENHRLDGVNRLLVFCWNRQRGCPYTGVLADMPGHFKRCAFNEVVCSLGSDVMLRLNLAAHFRAAHEKRGRSTRQHPATGDDPIPAADTRSTQPPPARESSEGSTASTCDDESDDADPNRCRCRYDGFAVNVCPA</sequence>
<dbReference type="SUPFAM" id="SSF49599">
    <property type="entry name" value="TRAF domain-like"/>
    <property type="match status" value="1"/>
</dbReference>
<dbReference type="OrthoDB" id="9049620at2759"/>
<comment type="caution">
    <text evidence="6">The sequence shown here is derived from an EMBL/GenBank/DDBJ whole genome shotgun (WGS) entry which is preliminary data.</text>
</comment>
<dbReference type="GO" id="GO:0008270">
    <property type="term" value="F:zinc ion binding"/>
    <property type="evidence" value="ECO:0007669"/>
    <property type="project" value="UniProtKB-KW"/>
</dbReference>
<dbReference type="Gene3D" id="3.30.40.10">
    <property type="entry name" value="Zinc/RING finger domain, C3HC4 (zinc finger)"/>
    <property type="match status" value="2"/>
</dbReference>
<keyword evidence="1 3" id="KW-0479">Metal-binding</keyword>
<dbReference type="EMBL" id="JABSTR010000004">
    <property type="protein sequence ID" value="KAH9366360.1"/>
    <property type="molecule type" value="Genomic_DNA"/>
</dbReference>